<dbReference type="PRINTS" id="PR00133">
    <property type="entry name" value="GLHYDRLASE3"/>
</dbReference>
<proteinExistence type="inferred from homology"/>
<accession>A0A917X9Y1</accession>
<dbReference type="RefSeq" id="WP_229712916.1">
    <property type="nucleotide sequence ID" value="NZ_BMML01000003.1"/>
</dbReference>
<dbReference type="Pfam" id="PF00933">
    <property type="entry name" value="Glyco_hydro_3"/>
    <property type="match status" value="1"/>
</dbReference>
<evidence type="ECO:0000259" key="7">
    <source>
        <dbReference type="SMART" id="SM01217"/>
    </source>
</evidence>
<dbReference type="InterPro" id="IPR036962">
    <property type="entry name" value="Glyco_hydro_3_N_sf"/>
</dbReference>
<comment type="function">
    <text evidence="4">Catalyzes the hydrolysis of a non-reducing terminal alpha-L-arabinopyranosidic linkage in ginsenoside Rb2 (alpha-L-arabinopyranosyl-(1-&gt;6)-alpha-D-glucopyranosyl) to release alpha-D-glucopyranosyl (Rd). It is not able to hydrolyze alpha-L-arabinofuranosyl-(1-&gt;6)-alpha-D-glucopyranosyl (Rc).</text>
</comment>
<dbReference type="PANTHER" id="PTHR42715:SF10">
    <property type="entry name" value="BETA-GLUCOSIDASE"/>
    <property type="match status" value="1"/>
</dbReference>
<dbReference type="InterPro" id="IPR002772">
    <property type="entry name" value="Glyco_hydro_3_C"/>
</dbReference>
<dbReference type="InterPro" id="IPR017853">
    <property type="entry name" value="GH"/>
</dbReference>
<comment type="caution">
    <text evidence="8">The sequence shown here is derived from an EMBL/GenBank/DDBJ whole genome shotgun (WGS) entry which is preliminary data.</text>
</comment>
<evidence type="ECO:0000256" key="6">
    <source>
        <dbReference type="RuleBase" id="RU361161"/>
    </source>
</evidence>
<dbReference type="SUPFAM" id="SSF51445">
    <property type="entry name" value="(Trans)glycosidases"/>
    <property type="match status" value="1"/>
</dbReference>
<dbReference type="InterPro" id="IPR019800">
    <property type="entry name" value="Glyco_hydro_3_AS"/>
</dbReference>
<dbReference type="PANTHER" id="PTHR42715">
    <property type="entry name" value="BETA-GLUCOSIDASE"/>
    <property type="match status" value="1"/>
</dbReference>
<dbReference type="FunFam" id="2.60.40.10:FF:000495">
    <property type="entry name" value="Periplasmic beta-glucosidase"/>
    <property type="match status" value="1"/>
</dbReference>
<dbReference type="SMART" id="SM01217">
    <property type="entry name" value="Fn3_like"/>
    <property type="match status" value="1"/>
</dbReference>
<gene>
    <name evidence="8" type="ORF">GCM10011578_019560</name>
</gene>
<reference evidence="8" key="2">
    <citation type="submission" date="2020-09" db="EMBL/GenBank/DDBJ databases">
        <authorList>
            <person name="Sun Q."/>
            <person name="Zhou Y."/>
        </authorList>
    </citation>
    <scope>NUCLEOTIDE SEQUENCE</scope>
    <source>
        <strain evidence="8">CGMCC 4.7110</strain>
    </source>
</reference>
<dbReference type="GO" id="GO:0008422">
    <property type="term" value="F:beta-glucosidase activity"/>
    <property type="evidence" value="ECO:0007669"/>
    <property type="project" value="UniProtKB-ARBA"/>
</dbReference>
<protein>
    <recommendedName>
        <fullName evidence="5">Exo-alpha-(1-&gt;6)-L-arabinopyranosidase</fullName>
    </recommendedName>
</protein>
<evidence type="ECO:0000256" key="3">
    <source>
        <dbReference type="ARBA" id="ARBA00023277"/>
    </source>
</evidence>
<evidence type="ECO:0000256" key="4">
    <source>
        <dbReference type="ARBA" id="ARBA00058905"/>
    </source>
</evidence>
<sequence>MQAHTDLSATIAALTLQEKASLLSGHGGWETAAIEHAAVASVLLTDGPHGVRRIRPEAREFSFEASLPATCFPTAAALGSSWDEELLFRVGEALGDESRAAGVGVLLGPGMNIKRSPLCGRNFEYLSEDPALTGRLAAALVRGIQSRGVGASLKHFAANNQETDRMRVSAEVDERTLREIYLAGFEYAVKNAQPWTVMAAYNRINGVHAAENPWLLTEVLRGEWGFDGLVVSDWGAVVDPLAAVSAGLDLQMPGSNDATTARLVHAVEQGELEEAVLDRAVGRVLRLAQRVAAGEDRPDADLEAHHMLARTAAVESAVLLKNEGAILPLAPGATMTLAVIGEFARTPRFQGAGSSKVNAARVDNALDALGAVAGDDVKMTFSPGFSLTGQEDEDAVLLSVAVSDARAADVAVLFLGLPEGEESEGFDRADIDLPQSQVRVLEAVAEVNPNVVVVLCNGGVLRTSTWDGHARAVLEVWLSGQAGGGAVADLLFGEANPGGRLAETIPVRIQDTPAYLDFPGSDSSVSYGERLYVGYRHYDARETEVGYPFGHGLSYTSFAYSGLRASVAGEGADTAVLVEVTVTNTGSRAGKEVVQVYVGDQEASVDRPVRELKAFAKVLLQPGESVPVRFTLHARDFSFYSPHLRQWVLESGDFDLSVGASSRDLRLTTVVSLAAPALSAPLTGDSTVGEWVGHPVGGPLFRKALSETRTSMASDPTILRMVESLPLNRLVLMTGGVLPTDLVDRLLGQVADGTSS</sequence>
<dbReference type="SUPFAM" id="SSF52279">
    <property type="entry name" value="Beta-D-glucan exohydrolase, C-terminal domain"/>
    <property type="match status" value="1"/>
</dbReference>
<dbReference type="InterPro" id="IPR050288">
    <property type="entry name" value="Cellulose_deg_GH3"/>
</dbReference>
<dbReference type="PROSITE" id="PS00775">
    <property type="entry name" value="GLYCOSYL_HYDROL_F3"/>
    <property type="match status" value="1"/>
</dbReference>
<feature type="domain" description="Fibronectin type III-like" evidence="7">
    <location>
        <begin position="592"/>
        <end position="662"/>
    </location>
</feature>
<keyword evidence="9" id="KW-1185">Reference proteome</keyword>
<organism evidence="8 9">
    <name type="scientific">Streptomyces fuscichromogenes</name>
    <dbReference type="NCBI Taxonomy" id="1324013"/>
    <lineage>
        <taxon>Bacteria</taxon>
        <taxon>Bacillati</taxon>
        <taxon>Actinomycetota</taxon>
        <taxon>Actinomycetes</taxon>
        <taxon>Kitasatosporales</taxon>
        <taxon>Streptomycetaceae</taxon>
        <taxon>Streptomyces</taxon>
    </lineage>
</organism>
<evidence type="ECO:0000256" key="5">
    <source>
        <dbReference type="ARBA" id="ARBA00074219"/>
    </source>
</evidence>
<dbReference type="Pfam" id="PF01915">
    <property type="entry name" value="Glyco_hydro_3_C"/>
    <property type="match status" value="1"/>
</dbReference>
<dbReference type="InterPro" id="IPR036881">
    <property type="entry name" value="Glyco_hydro_3_C_sf"/>
</dbReference>
<dbReference type="InterPro" id="IPR026891">
    <property type="entry name" value="Fn3-like"/>
</dbReference>
<dbReference type="EMBL" id="BMML01000003">
    <property type="protein sequence ID" value="GGM98599.1"/>
    <property type="molecule type" value="Genomic_DNA"/>
</dbReference>
<dbReference type="Gene3D" id="2.60.40.10">
    <property type="entry name" value="Immunoglobulins"/>
    <property type="match status" value="1"/>
</dbReference>
<evidence type="ECO:0000256" key="2">
    <source>
        <dbReference type="ARBA" id="ARBA00022801"/>
    </source>
</evidence>
<dbReference type="AlphaFoldDB" id="A0A917X9Y1"/>
<evidence type="ECO:0000256" key="1">
    <source>
        <dbReference type="ARBA" id="ARBA00005336"/>
    </source>
</evidence>
<dbReference type="Gene3D" id="3.40.50.1700">
    <property type="entry name" value="Glycoside hydrolase family 3 C-terminal domain"/>
    <property type="match status" value="1"/>
</dbReference>
<evidence type="ECO:0000313" key="9">
    <source>
        <dbReference type="Proteomes" id="UP000653411"/>
    </source>
</evidence>
<reference evidence="8" key="1">
    <citation type="journal article" date="2014" name="Int. J. Syst. Evol. Microbiol.">
        <title>Complete genome sequence of Corynebacterium casei LMG S-19264T (=DSM 44701T), isolated from a smear-ripened cheese.</title>
        <authorList>
            <consortium name="US DOE Joint Genome Institute (JGI-PGF)"/>
            <person name="Walter F."/>
            <person name="Albersmeier A."/>
            <person name="Kalinowski J."/>
            <person name="Ruckert C."/>
        </authorList>
    </citation>
    <scope>NUCLEOTIDE SEQUENCE</scope>
    <source>
        <strain evidence="8">CGMCC 4.7110</strain>
    </source>
</reference>
<dbReference type="InterPro" id="IPR013783">
    <property type="entry name" value="Ig-like_fold"/>
</dbReference>
<evidence type="ECO:0000313" key="8">
    <source>
        <dbReference type="EMBL" id="GGM98599.1"/>
    </source>
</evidence>
<dbReference type="GO" id="GO:0005975">
    <property type="term" value="P:carbohydrate metabolic process"/>
    <property type="evidence" value="ECO:0007669"/>
    <property type="project" value="InterPro"/>
</dbReference>
<keyword evidence="6" id="KW-0326">Glycosidase</keyword>
<dbReference type="Pfam" id="PF14310">
    <property type="entry name" value="Fn3-like"/>
    <property type="match status" value="1"/>
</dbReference>
<keyword evidence="3" id="KW-0119">Carbohydrate metabolism</keyword>
<name>A0A917X9Y1_9ACTN</name>
<dbReference type="Proteomes" id="UP000653411">
    <property type="component" value="Unassembled WGS sequence"/>
</dbReference>
<dbReference type="InterPro" id="IPR001764">
    <property type="entry name" value="Glyco_hydro_3_N"/>
</dbReference>
<keyword evidence="2 6" id="KW-0378">Hydrolase</keyword>
<dbReference type="Gene3D" id="3.20.20.300">
    <property type="entry name" value="Glycoside hydrolase, family 3, N-terminal domain"/>
    <property type="match status" value="1"/>
</dbReference>
<comment type="similarity">
    <text evidence="1 6">Belongs to the glycosyl hydrolase 3 family.</text>
</comment>